<protein>
    <submittedName>
        <fullName evidence="14">Growth factor independent 1A transcription repressor b isoform X1</fullName>
    </submittedName>
</protein>
<feature type="domain" description="C2H2-type" evidence="12">
    <location>
        <begin position="397"/>
        <end position="423"/>
    </location>
</feature>
<feature type="domain" description="C2H2-type" evidence="12">
    <location>
        <begin position="313"/>
        <end position="340"/>
    </location>
</feature>
<keyword evidence="8" id="KW-0804">Transcription</keyword>
<evidence type="ECO:0000256" key="3">
    <source>
        <dbReference type="ARBA" id="ARBA00022737"/>
    </source>
</evidence>
<dbReference type="FunFam" id="3.30.160.60:FF:000148">
    <property type="entry name" value="zinc finger protein Gfi-1"/>
    <property type="match status" value="1"/>
</dbReference>
<evidence type="ECO:0000259" key="12">
    <source>
        <dbReference type="PROSITE" id="PS50157"/>
    </source>
</evidence>
<dbReference type="AlphaFoldDB" id="A0A9F7RPR9"/>
<dbReference type="GO" id="GO:0008270">
    <property type="term" value="F:zinc ion binding"/>
    <property type="evidence" value="ECO:0007669"/>
    <property type="project" value="UniProtKB-KW"/>
</dbReference>
<evidence type="ECO:0000256" key="5">
    <source>
        <dbReference type="ARBA" id="ARBA00022833"/>
    </source>
</evidence>
<dbReference type="FunFam" id="3.30.160.60:FF:000489">
    <property type="entry name" value="Zinc finger protein Gfi-1"/>
    <property type="match status" value="1"/>
</dbReference>
<dbReference type="GO" id="GO:0005634">
    <property type="term" value="C:nucleus"/>
    <property type="evidence" value="ECO:0007669"/>
    <property type="project" value="UniProtKB-SubCell"/>
</dbReference>
<evidence type="ECO:0000256" key="6">
    <source>
        <dbReference type="ARBA" id="ARBA00023015"/>
    </source>
</evidence>
<gene>
    <name evidence="14" type="primary">gfi1ab</name>
</gene>
<keyword evidence="2" id="KW-0479">Metal-binding</keyword>
<dbReference type="CTD" id="798697"/>
<evidence type="ECO:0000256" key="10">
    <source>
        <dbReference type="PROSITE-ProRule" id="PRU00042"/>
    </source>
</evidence>
<keyword evidence="13" id="KW-1185">Reference proteome</keyword>
<dbReference type="GO" id="GO:0000981">
    <property type="term" value="F:DNA-binding transcription factor activity, RNA polymerase II-specific"/>
    <property type="evidence" value="ECO:0007669"/>
    <property type="project" value="TreeGrafter"/>
</dbReference>
<evidence type="ECO:0000256" key="8">
    <source>
        <dbReference type="ARBA" id="ARBA00023163"/>
    </source>
</evidence>
<name>A0A9F7RPR9_ICTPU</name>
<dbReference type="Pfam" id="PF00096">
    <property type="entry name" value="zf-C2H2"/>
    <property type="match status" value="6"/>
</dbReference>
<evidence type="ECO:0000256" key="11">
    <source>
        <dbReference type="SAM" id="MobiDB-lite"/>
    </source>
</evidence>
<reference evidence="14" key="2">
    <citation type="submission" date="2025-08" db="UniProtKB">
        <authorList>
            <consortium name="RefSeq"/>
        </authorList>
    </citation>
    <scope>IDENTIFICATION</scope>
    <source>
        <tissue evidence="14">Blood</tissue>
    </source>
</reference>
<dbReference type="PROSITE" id="PS50157">
    <property type="entry name" value="ZINC_FINGER_C2H2_2"/>
    <property type="match status" value="6"/>
</dbReference>
<keyword evidence="5" id="KW-0862">Zinc</keyword>
<dbReference type="PROSITE" id="PS00028">
    <property type="entry name" value="ZINC_FINGER_C2H2_1"/>
    <property type="match status" value="6"/>
</dbReference>
<dbReference type="FunFam" id="3.30.160.60:FF:000208">
    <property type="entry name" value="zinc finger protein Gfi-1b"/>
    <property type="match status" value="1"/>
</dbReference>
<dbReference type="PANTHER" id="PTHR24394:SF44">
    <property type="entry name" value="ZINC FINGER PROTEIN 271-LIKE"/>
    <property type="match status" value="1"/>
</dbReference>
<keyword evidence="4 10" id="KW-0863">Zinc-finger</keyword>
<feature type="domain" description="C2H2-type" evidence="12">
    <location>
        <begin position="341"/>
        <end position="368"/>
    </location>
</feature>
<evidence type="ECO:0000256" key="9">
    <source>
        <dbReference type="ARBA" id="ARBA00023242"/>
    </source>
</evidence>
<dbReference type="Gene3D" id="3.30.160.60">
    <property type="entry name" value="Classic Zinc Finger"/>
    <property type="match status" value="6"/>
</dbReference>
<keyword evidence="6" id="KW-0805">Transcription regulation</keyword>
<feature type="domain" description="C2H2-type" evidence="12">
    <location>
        <begin position="369"/>
        <end position="396"/>
    </location>
</feature>
<dbReference type="PANTHER" id="PTHR24394">
    <property type="entry name" value="ZINC FINGER PROTEIN"/>
    <property type="match status" value="1"/>
</dbReference>
<evidence type="ECO:0000256" key="1">
    <source>
        <dbReference type="ARBA" id="ARBA00004123"/>
    </source>
</evidence>
<proteinExistence type="predicted"/>
<reference evidence="13" key="1">
    <citation type="journal article" date="2016" name="Nat. Commun.">
        <title>The channel catfish genome sequence provides insights into the evolution of scale formation in teleosts.</title>
        <authorList>
            <person name="Liu Z."/>
            <person name="Liu S."/>
            <person name="Yao J."/>
            <person name="Bao L."/>
            <person name="Zhang J."/>
            <person name="Li Y."/>
            <person name="Jiang C."/>
            <person name="Sun L."/>
            <person name="Wang R."/>
            <person name="Zhang Y."/>
            <person name="Zhou T."/>
            <person name="Zeng Q."/>
            <person name="Fu Q."/>
            <person name="Gao S."/>
            <person name="Li N."/>
            <person name="Koren S."/>
            <person name="Jiang Y."/>
            <person name="Zimin A."/>
            <person name="Xu P."/>
            <person name="Phillippy A.M."/>
            <person name="Geng X."/>
            <person name="Song L."/>
            <person name="Sun F."/>
            <person name="Li C."/>
            <person name="Wang X."/>
            <person name="Chen A."/>
            <person name="Jin Y."/>
            <person name="Yuan Z."/>
            <person name="Yang Y."/>
            <person name="Tan S."/>
            <person name="Peatman E."/>
            <person name="Lu J."/>
            <person name="Qin Z."/>
            <person name="Dunham R."/>
            <person name="Li Z."/>
            <person name="Sonstegard T."/>
            <person name="Feng J."/>
            <person name="Danzmann R.G."/>
            <person name="Schroeder S."/>
            <person name="Scheffler B."/>
            <person name="Duke M.V."/>
            <person name="Ballard L."/>
            <person name="Kucuktas H."/>
            <person name="Kaltenboeck L."/>
            <person name="Liu H."/>
            <person name="Armbruster J."/>
            <person name="Xie Y."/>
            <person name="Kirby M.L."/>
            <person name="Tian Y."/>
            <person name="Flanagan M.E."/>
            <person name="Mu W."/>
            <person name="Waldbieser G.C."/>
        </authorList>
    </citation>
    <scope>NUCLEOTIDE SEQUENCE [LARGE SCALE GENOMIC DNA]</scope>
    <source>
        <strain evidence="13">SDA103</strain>
    </source>
</reference>
<feature type="domain" description="C2H2-type" evidence="12">
    <location>
        <begin position="217"/>
        <end position="245"/>
    </location>
</feature>
<dbReference type="InterPro" id="IPR013087">
    <property type="entry name" value="Znf_C2H2_type"/>
</dbReference>
<feature type="region of interest" description="Disordered" evidence="11">
    <location>
        <begin position="70"/>
        <end position="110"/>
    </location>
</feature>
<dbReference type="GO" id="GO:0003677">
    <property type="term" value="F:DNA binding"/>
    <property type="evidence" value="ECO:0007669"/>
    <property type="project" value="UniProtKB-KW"/>
</dbReference>
<dbReference type="FunFam" id="3.30.160.60:FF:000432">
    <property type="entry name" value="zinc finger protein Gfi-1b isoform X1"/>
    <property type="match status" value="1"/>
</dbReference>
<keyword evidence="7" id="KW-0238">DNA-binding</keyword>
<dbReference type="SMART" id="SM00355">
    <property type="entry name" value="ZnF_C2H2"/>
    <property type="match status" value="6"/>
</dbReference>
<dbReference type="Proteomes" id="UP000221080">
    <property type="component" value="Chromosome 11"/>
</dbReference>
<dbReference type="OrthoDB" id="6155966at2759"/>
<evidence type="ECO:0000313" key="13">
    <source>
        <dbReference type="Proteomes" id="UP000221080"/>
    </source>
</evidence>
<evidence type="ECO:0000256" key="7">
    <source>
        <dbReference type="ARBA" id="ARBA00023125"/>
    </source>
</evidence>
<dbReference type="RefSeq" id="XP_053539787.1">
    <property type="nucleotide sequence ID" value="XM_053683812.1"/>
</dbReference>
<comment type="subcellular location">
    <subcellularLocation>
        <location evidence="1">Nucleus</location>
    </subcellularLocation>
</comment>
<evidence type="ECO:0000313" key="14">
    <source>
        <dbReference type="RefSeq" id="XP_053539787.1"/>
    </source>
</evidence>
<dbReference type="FunFam" id="3.30.160.60:FF:001397">
    <property type="entry name" value="Datilografo, isoform A"/>
    <property type="match status" value="1"/>
</dbReference>
<evidence type="ECO:0000256" key="4">
    <source>
        <dbReference type="ARBA" id="ARBA00022771"/>
    </source>
</evidence>
<accession>A0A9F7RPR9</accession>
<dbReference type="InterPro" id="IPR036236">
    <property type="entry name" value="Znf_C2H2_sf"/>
</dbReference>
<feature type="domain" description="C2H2-type" evidence="12">
    <location>
        <begin position="246"/>
        <end position="269"/>
    </location>
</feature>
<dbReference type="GeneID" id="108271917"/>
<dbReference type="SUPFAM" id="SSF57667">
    <property type="entry name" value="beta-beta-alpha zinc fingers"/>
    <property type="match status" value="3"/>
</dbReference>
<keyword evidence="3" id="KW-0677">Repeat</keyword>
<organism evidence="13 14">
    <name type="scientific">Ictalurus punctatus</name>
    <name type="common">Channel catfish</name>
    <name type="synonym">Silurus punctatus</name>
    <dbReference type="NCBI Taxonomy" id="7998"/>
    <lineage>
        <taxon>Eukaryota</taxon>
        <taxon>Metazoa</taxon>
        <taxon>Chordata</taxon>
        <taxon>Craniata</taxon>
        <taxon>Vertebrata</taxon>
        <taxon>Euteleostomi</taxon>
        <taxon>Actinopterygii</taxon>
        <taxon>Neopterygii</taxon>
        <taxon>Teleostei</taxon>
        <taxon>Ostariophysi</taxon>
        <taxon>Siluriformes</taxon>
        <taxon>Ictaluridae</taxon>
        <taxon>Ictalurus</taxon>
    </lineage>
</organism>
<dbReference type="FunFam" id="3.30.160.60:FF:000245">
    <property type="entry name" value="zinc finger protein Gfi-1"/>
    <property type="match status" value="1"/>
</dbReference>
<keyword evidence="9" id="KW-0539">Nucleus</keyword>
<evidence type="ECO:0000256" key="2">
    <source>
        <dbReference type="ARBA" id="ARBA00022723"/>
    </source>
</evidence>
<sequence length="423" mass="47170">MPRSFLVKSKKAHSYHQPRSLEDNYSRLDTILAHICTDSSSAEGGEVCVDVRSTAAAEVLALADSGAVLSRSPLSCSSGVCDRSSDCEDSWRPPSPSASPDSEKSFSSGVDETQPFAVPFEPWSNSYSGSEMRQLVRQNFNHHHPSLNYYGERVIGPSLFGERGSSTSIYGNYESSTNLFERPAAAPGLYVDREIHRPKMKTDTAGLCTRLMLNGAFKCIKCSKVFSTPHGLEVHVRRSHSGTRPFGCDICGKTFGHAVSLEQHRSVHSQVTVVQFTKICHSQHAGPKTELFQCLFYCIFTLCGILFSQERSFDCKICGKTFKRSSTLSTHLLIHSDTRPYPCQYCGKRFHQKSDMKKHTFIHTGEKPHKCQVCGKAFSQSSNLITHSRKHTGFKPFGCDLCGKGFQRKVDLRRHKETQHGLK</sequence>